<feature type="binding site" evidence="16">
    <location>
        <position position="526"/>
    </location>
    <ligand>
        <name>Mg(2+)</name>
        <dbReference type="ChEBI" id="CHEBI:18420"/>
    </ligand>
</feature>
<evidence type="ECO:0000256" key="6">
    <source>
        <dbReference type="ARBA" id="ARBA00022692"/>
    </source>
</evidence>
<dbReference type="GO" id="GO:0005886">
    <property type="term" value="C:plasma membrane"/>
    <property type="evidence" value="ECO:0007669"/>
    <property type="project" value="UniProtKB-SubCell"/>
</dbReference>
<keyword evidence="3 16" id="KW-1003">Cell membrane</keyword>
<feature type="transmembrane region" description="Helical" evidence="16">
    <location>
        <begin position="257"/>
        <end position="279"/>
    </location>
</feature>
<organism evidence="18 19">
    <name type="scientific">Panacibacter microcysteis</name>
    <dbReference type="NCBI Taxonomy" id="2793269"/>
    <lineage>
        <taxon>Bacteria</taxon>
        <taxon>Pseudomonadati</taxon>
        <taxon>Bacteroidota</taxon>
        <taxon>Chitinophagia</taxon>
        <taxon>Chitinophagales</taxon>
        <taxon>Chitinophagaceae</taxon>
        <taxon>Panacibacter</taxon>
    </lineage>
</organism>
<evidence type="ECO:0000256" key="10">
    <source>
        <dbReference type="ARBA" id="ARBA00022842"/>
    </source>
</evidence>
<dbReference type="PANTHER" id="PTHR43743">
    <property type="entry name" value="POTASSIUM-TRANSPORTING ATPASE ATP-BINDING SUBUNIT"/>
    <property type="match status" value="1"/>
</dbReference>
<dbReference type="Pfam" id="PF00122">
    <property type="entry name" value="E1-E2_ATPase"/>
    <property type="match status" value="1"/>
</dbReference>
<dbReference type="Gene3D" id="3.40.50.1000">
    <property type="entry name" value="HAD superfamily/HAD-like"/>
    <property type="match status" value="1"/>
</dbReference>
<dbReference type="PRINTS" id="PR00119">
    <property type="entry name" value="CATATPASE"/>
</dbReference>
<dbReference type="InterPro" id="IPR044492">
    <property type="entry name" value="P_typ_ATPase_HD_dom"/>
</dbReference>
<dbReference type="SFLD" id="SFLDF00027">
    <property type="entry name" value="p-type_atpase"/>
    <property type="match status" value="1"/>
</dbReference>
<evidence type="ECO:0000256" key="2">
    <source>
        <dbReference type="ARBA" id="ARBA00022448"/>
    </source>
</evidence>
<comment type="subunit">
    <text evidence="16">The system is composed of three essential subunits: KdpA, KdpB and KdpC.</text>
</comment>
<keyword evidence="10 16" id="KW-0460">Magnesium</keyword>
<feature type="binding site" evidence="16">
    <location>
        <position position="353"/>
    </location>
    <ligand>
        <name>ATP</name>
        <dbReference type="ChEBI" id="CHEBI:30616"/>
    </ligand>
</feature>
<comment type="similarity">
    <text evidence="16">Belongs to the cation transport ATPase (P-type) (TC 3.A.3) family. Type IA subfamily.</text>
</comment>
<dbReference type="AlphaFoldDB" id="A0A931E6V3"/>
<evidence type="ECO:0000313" key="19">
    <source>
        <dbReference type="Proteomes" id="UP000628448"/>
    </source>
</evidence>
<evidence type="ECO:0000256" key="8">
    <source>
        <dbReference type="ARBA" id="ARBA00022741"/>
    </source>
</evidence>
<feature type="transmembrane region" description="Helical" evidence="16">
    <location>
        <begin position="36"/>
        <end position="57"/>
    </location>
</feature>
<keyword evidence="13 16" id="KW-1133">Transmembrane helix</keyword>
<dbReference type="InterPro" id="IPR001757">
    <property type="entry name" value="P_typ_ATPase"/>
</dbReference>
<dbReference type="SUPFAM" id="SSF56784">
    <property type="entry name" value="HAD-like"/>
    <property type="match status" value="1"/>
</dbReference>
<accession>A0A931E6V3</accession>
<comment type="function">
    <text evidence="16">Part of the high-affinity ATP-driven potassium transport (or Kdp) system, which catalyzes the hydrolysis of ATP coupled with the electrogenic transport of potassium into the cytoplasm. This subunit is responsible for energy coupling to the transport system and for the release of the potassium ions to the cytoplasm.</text>
</comment>
<evidence type="ECO:0000256" key="5">
    <source>
        <dbReference type="ARBA" id="ARBA00022553"/>
    </source>
</evidence>
<evidence type="ECO:0000256" key="15">
    <source>
        <dbReference type="ARBA" id="ARBA00023136"/>
    </source>
</evidence>
<dbReference type="FunFam" id="3.40.1110.10:FF:000007">
    <property type="entry name" value="Potassium-transporting ATPase ATP-binding subunit"/>
    <property type="match status" value="1"/>
</dbReference>
<dbReference type="PROSITE" id="PS01229">
    <property type="entry name" value="COF_2"/>
    <property type="match status" value="1"/>
</dbReference>
<dbReference type="InterPro" id="IPR023298">
    <property type="entry name" value="ATPase_P-typ_TM_dom_sf"/>
</dbReference>
<evidence type="ECO:0000256" key="3">
    <source>
        <dbReference type="ARBA" id="ARBA00022475"/>
    </source>
</evidence>
<comment type="catalytic activity">
    <reaction evidence="16">
        <text>K(+)(out) + ATP + H2O = K(+)(in) + ADP + phosphate + H(+)</text>
        <dbReference type="Rhea" id="RHEA:16777"/>
        <dbReference type="ChEBI" id="CHEBI:15377"/>
        <dbReference type="ChEBI" id="CHEBI:15378"/>
        <dbReference type="ChEBI" id="CHEBI:29103"/>
        <dbReference type="ChEBI" id="CHEBI:30616"/>
        <dbReference type="ChEBI" id="CHEBI:43474"/>
        <dbReference type="ChEBI" id="CHEBI:456216"/>
        <dbReference type="EC" id="7.2.2.6"/>
    </reaction>
</comment>
<sequence>MSSHNKTMKLFEASLVKDALKESFIKLKPGTMVKNPVMFTVYVGTIVMLAVCVWIITGEQSQGSLAYNLVVFAILFLTVLFANFAEAIAEARGKAQADSLRKTREDTPAKKVFVVGEMFTNEIKEVPSSQLKKGDYFVCDAGDTIPMDGEIVEGLATIDESAITGESAPVIREAGGDKSSVTGGTKVLSDHIKVRVTTEPGESFLDKMIALVEGASRQKTPNEIALTILLASFTLIFLIVCVTLKPFADYANTPITIAAFVSLYVCLIPTTIGGLLSAIGIAGMDRALRANVITKSGKAVETAGDIDTLLLDKTGTITIGNRKATNFWPASGTNTKAFIEACVLSSLADETPEGKSIIELAEQQGFKKPALQEHKVHFIPFTAETRSSGVDIAGVQVRKGAYDAIRNKVEKAGNNFPAEILSKTNDIAENGGTPLVVSSNNHALGVIELQDIIKPGIQERFERLRKMGVKTVMVTGDNPLTAKFIAGKAGVDDFIAEARPEDKMNYIKQEQHSGKLVAMMGDGTNDAPALAQADVGVAMNSGTQAAKEAGNMVDLDNDPTKLIEVVEIGKQLLMTRGTLTTFSIANDVAKYFAIVPALFITSIPALQALNIMHLKSPESAILSAVIFNAIIIPILIPLALKGVRYKPIGASALLRRNLLIYGVGGVIVPFIGIKLIDMLLALVM</sequence>
<feature type="binding site" evidence="16">
    <location>
        <position position="522"/>
    </location>
    <ligand>
        <name>Mg(2+)</name>
        <dbReference type="ChEBI" id="CHEBI:18420"/>
    </ligand>
</feature>
<keyword evidence="9 16" id="KW-0067">ATP-binding</keyword>
<feature type="domain" description="P-type ATPase A" evidence="17">
    <location>
        <begin position="121"/>
        <end position="213"/>
    </location>
</feature>
<keyword evidence="11 16" id="KW-0630">Potassium</keyword>
<dbReference type="InterPro" id="IPR008250">
    <property type="entry name" value="ATPase_P-typ_transduc_dom_A_sf"/>
</dbReference>
<keyword evidence="19" id="KW-1185">Reference proteome</keyword>
<keyword evidence="2 16" id="KW-0813">Transport</keyword>
<dbReference type="SUPFAM" id="SSF81665">
    <property type="entry name" value="Calcium ATPase, transmembrane domain M"/>
    <property type="match status" value="1"/>
</dbReference>
<dbReference type="Proteomes" id="UP000628448">
    <property type="component" value="Unassembled WGS sequence"/>
</dbReference>
<evidence type="ECO:0000256" key="16">
    <source>
        <dbReference type="HAMAP-Rule" id="MF_00285"/>
    </source>
</evidence>
<feature type="transmembrane region" description="Helical" evidence="16">
    <location>
        <begin position="658"/>
        <end position="683"/>
    </location>
</feature>
<dbReference type="Gene3D" id="3.40.1110.10">
    <property type="entry name" value="Calcium-transporting ATPase, cytoplasmic domain N"/>
    <property type="match status" value="1"/>
</dbReference>
<dbReference type="SUPFAM" id="SSF81653">
    <property type="entry name" value="Calcium ATPase, transduction domain A"/>
    <property type="match status" value="1"/>
</dbReference>
<dbReference type="PANTHER" id="PTHR43743:SF1">
    <property type="entry name" value="POTASSIUM-TRANSPORTING ATPASE ATP-BINDING SUBUNIT"/>
    <property type="match status" value="1"/>
</dbReference>
<evidence type="ECO:0000256" key="11">
    <source>
        <dbReference type="ARBA" id="ARBA00022958"/>
    </source>
</evidence>
<dbReference type="GO" id="GO:0016887">
    <property type="term" value="F:ATP hydrolysis activity"/>
    <property type="evidence" value="ECO:0007669"/>
    <property type="project" value="InterPro"/>
</dbReference>
<comment type="subcellular location">
    <subcellularLocation>
        <location evidence="16">Cell membrane</location>
        <topology evidence="16">Multi-pass membrane protein</topology>
    </subcellularLocation>
    <subcellularLocation>
        <location evidence="1">Membrane</location>
    </subcellularLocation>
</comment>
<keyword evidence="7 16" id="KW-0479">Metal-binding</keyword>
<dbReference type="HAMAP" id="MF_00285">
    <property type="entry name" value="KdpB"/>
    <property type="match status" value="1"/>
</dbReference>
<feature type="active site" description="4-aspartylphosphate intermediate" evidence="16">
    <location>
        <position position="312"/>
    </location>
</feature>
<reference evidence="18" key="1">
    <citation type="submission" date="2020-11" db="EMBL/GenBank/DDBJ databases">
        <title>Bacterial whole genome sequence for Panacibacter sp. DH6.</title>
        <authorList>
            <person name="Le V."/>
            <person name="Ko S."/>
            <person name="Ahn C.-Y."/>
            <person name="Oh H.-M."/>
        </authorList>
    </citation>
    <scope>NUCLEOTIDE SEQUENCE</scope>
    <source>
        <strain evidence="18">DH6</strain>
    </source>
</reference>
<dbReference type="NCBIfam" id="TIGR01497">
    <property type="entry name" value="kdpB"/>
    <property type="match status" value="1"/>
</dbReference>
<dbReference type="SFLD" id="SFLDS00003">
    <property type="entry name" value="Haloacid_Dehalogenase"/>
    <property type="match status" value="1"/>
</dbReference>
<keyword evidence="6 16" id="KW-0812">Transmembrane</keyword>
<feature type="binding site" evidence="16">
    <location>
        <position position="399"/>
    </location>
    <ligand>
        <name>ATP</name>
        <dbReference type="ChEBI" id="CHEBI:30616"/>
    </ligand>
</feature>
<dbReference type="NCBIfam" id="TIGR01494">
    <property type="entry name" value="ATPase_P-type"/>
    <property type="match status" value="2"/>
</dbReference>
<evidence type="ECO:0000256" key="7">
    <source>
        <dbReference type="ARBA" id="ARBA00022723"/>
    </source>
</evidence>
<evidence type="ECO:0000256" key="13">
    <source>
        <dbReference type="ARBA" id="ARBA00022989"/>
    </source>
</evidence>
<dbReference type="EC" id="7.2.2.6" evidence="16"/>
<dbReference type="FunFam" id="2.70.150.10:FF:000033">
    <property type="entry name" value="Potassium-transporting ATPase ATP-binding subunit"/>
    <property type="match status" value="1"/>
</dbReference>
<evidence type="ECO:0000313" key="18">
    <source>
        <dbReference type="EMBL" id="MBG9377267.1"/>
    </source>
</evidence>
<feature type="binding site" evidence="16">
    <location>
        <position position="349"/>
    </location>
    <ligand>
        <name>ATP</name>
        <dbReference type="ChEBI" id="CHEBI:30616"/>
    </ligand>
</feature>
<keyword evidence="8 16" id="KW-0547">Nucleotide-binding</keyword>
<evidence type="ECO:0000256" key="4">
    <source>
        <dbReference type="ARBA" id="ARBA00022538"/>
    </source>
</evidence>
<keyword evidence="5 16" id="KW-0597">Phosphoprotein</keyword>
<dbReference type="CDD" id="cd02078">
    <property type="entry name" value="P-type_ATPase_K"/>
    <property type="match status" value="1"/>
</dbReference>
<name>A0A931E6V3_9BACT</name>
<dbReference type="GO" id="GO:0000287">
    <property type="term" value="F:magnesium ion binding"/>
    <property type="evidence" value="ECO:0007669"/>
    <property type="project" value="UniProtKB-UniRule"/>
</dbReference>
<dbReference type="GO" id="GO:0008556">
    <property type="term" value="F:P-type potassium transmembrane transporter activity"/>
    <property type="evidence" value="ECO:0007669"/>
    <property type="project" value="UniProtKB-UniRule"/>
</dbReference>
<dbReference type="InterPro" id="IPR006391">
    <property type="entry name" value="P-type_ATPase_bsu_IA"/>
</dbReference>
<keyword evidence="14 16" id="KW-0406">Ion transport</keyword>
<dbReference type="InterPro" id="IPR018303">
    <property type="entry name" value="ATPase_P-typ_P_site"/>
</dbReference>
<feature type="binding site" evidence="16">
    <location>
        <begin position="381"/>
        <end position="388"/>
    </location>
    <ligand>
        <name>ATP</name>
        <dbReference type="ChEBI" id="CHEBI:30616"/>
    </ligand>
</feature>
<feature type="transmembrane region" description="Helical" evidence="16">
    <location>
        <begin position="69"/>
        <end position="89"/>
    </location>
</feature>
<dbReference type="InterPro" id="IPR036412">
    <property type="entry name" value="HAD-like_sf"/>
</dbReference>
<dbReference type="SFLD" id="SFLDG00002">
    <property type="entry name" value="C1.7:_P-type_atpase_like"/>
    <property type="match status" value="1"/>
</dbReference>
<dbReference type="InterPro" id="IPR023299">
    <property type="entry name" value="ATPase_P-typ_cyto_dom_N"/>
</dbReference>
<dbReference type="RefSeq" id="WP_196991359.1">
    <property type="nucleotide sequence ID" value="NZ_JADWYR010000002.1"/>
</dbReference>
<evidence type="ECO:0000256" key="12">
    <source>
        <dbReference type="ARBA" id="ARBA00022967"/>
    </source>
</evidence>
<dbReference type="InterPro" id="IPR059000">
    <property type="entry name" value="ATPase_P-type_domA"/>
</dbReference>
<dbReference type="EMBL" id="JADWYR010000002">
    <property type="protein sequence ID" value="MBG9377267.1"/>
    <property type="molecule type" value="Genomic_DNA"/>
</dbReference>
<protein>
    <recommendedName>
        <fullName evidence="16">Potassium-transporting ATPase ATP-binding subunit</fullName>
        <ecNumber evidence="16">7.2.2.6</ecNumber>
    </recommendedName>
    <alternativeName>
        <fullName evidence="16">ATP phosphohydrolase [potassium-transporting] B chain</fullName>
    </alternativeName>
    <alternativeName>
        <fullName evidence="16">Potassium-binding and translocating subunit B</fullName>
    </alternativeName>
    <alternativeName>
        <fullName evidence="16">Potassium-translocating ATPase B chain</fullName>
    </alternativeName>
</protein>
<feature type="transmembrane region" description="Helical" evidence="16">
    <location>
        <begin position="620"/>
        <end position="638"/>
    </location>
</feature>
<evidence type="ECO:0000256" key="1">
    <source>
        <dbReference type="ARBA" id="ARBA00004370"/>
    </source>
</evidence>
<keyword evidence="12 16" id="KW-1278">Translocase</keyword>
<dbReference type="InterPro" id="IPR023214">
    <property type="entry name" value="HAD_sf"/>
</dbReference>
<dbReference type="Pfam" id="PF00702">
    <property type="entry name" value="Hydrolase"/>
    <property type="match status" value="1"/>
</dbReference>
<feature type="transmembrane region" description="Helical" evidence="16">
    <location>
        <begin position="224"/>
        <end position="245"/>
    </location>
</feature>
<keyword evidence="15 16" id="KW-0472">Membrane</keyword>
<evidence type="ECO:0000259" key="17">
    <source>
        <dbReference type="Pfam" id="PF00122"/>
    </source>
</evidence>
<evidence type="ECO:0000256" key="14">
    <source>
        <dbReference type="ARBA" id="ARBA00023065"/>
    </source>
</evidence>
<proteinExistence type="inferred from homology"/>
<keyword evidence="4 16" id="KW-0633">Potassium transport</keyword>
<evidence type="ECO:0000256" key="9">
    <source>
        <dbReference type="ARBA" id="ARBA00022840"/>
    </source>
</evidence>
<dbReference type="GO" id="GO:0005524">
    <property type="term" value="F:ATP binding"/>
    <property type="evidence" value="ECO:0007669"/>
    <property type="project" value="UniProtKB-UniRule"/>
</dbReference>
<gene>
    <name evidence="16 18" type="primary">kdpB</name>
    <name evidence="18" type="ORF">I5907_13580</name>
</gene>
<dbReference type="PROSITE" id="PS00154">
    <property type="entry name" value="ATPASE_E1_E2"/>
    <property type="match status" value="1"/>
</dbReference>
<feature type="transmembrane region" description="Helical" evidence="16">
    <location>
        <begin position="591"/>
        <end position="614"/>
    </location>
</feature>
<comment type="caution">
    <text evidence="18">The sequence shown here is derived from an EMBL/GenBank/DDBJ whole genome shotgun (WGS) entry which is preliminary data.</text>
</comment>
<dbReference type="Gene3D" id="2.70.150.10">
    <property type="entry name" value="Calcium-transporting ATPase, cytoplasmic transduction domain A"/>
    <property type="match status" value="1"/>
</dbReference>